<dbReference type="Pfam" id="PF25842">
    <property type="entry name" value="NfeD_TM"/>
    <property type="match status" value="1"/>
</dbReference>
<dbReference type="EMBL" id="JBBPCC010000006">
    <property type="protein sequence ID" value="MEK8128442.1"/>
    <property type="molecule type" value="Genomic_DNA"/>
</dbReference>
<reference evidence="3 4" key="1">
    <citation type="submission" date="2024-04" db="EMBL/GenBank/DDBJ databases">
        <title>draft genome sequnece of Paenibacillus filicis.</title>
        <authorList>
            <person name="Kim D.-U."/>
        </authorList>
    </citation>
    <scope>NUCLEOTIDE SEQUENCE [LARGE SCALE GENOMIC DNA]</scope>
    <source>
        <strain evidence="3 4">KACC14197</strain>
    </source>
</reference>
<evidence type="ECO:0000313" key="3">
    <source>
        <dbReference type="EMBL" id="MEK8128442.1"/>
    </source>
</evidence>
<protein>
    <submittedName>
        <fullName evidence="3">Protease</fullName>
    </submittedName>
</protein>
<evidence type="ECO:0000313" key="4">
    <source>
        <dbReference type="Proteomes" id="UP001469365"/>
    </source>
</evidence>
<feature type="transmembrane region" description="Helical" evidence="1">
    <location>
        <begin position="70"/>
        <end position="94"/>
    </location>
</feature>
<keyword evidence="3" id="KW-0645">Protease</keyword>
<keyword evidence="4" id="KW-1185">Reference proteome</keyword>
<sequence length="186" mass="19629">MLDVYAGMLVTGVLFALVTVLFGDFLSNALDGIFDWMSGDLHHALQPMVIFSGITVMGGAGWLLTRYSAFGTAVILILAVLTAIGGSILIYLGYVKPMQNTESSVAFSMRDLVGRIGEVSVPVPASGCGEVVYRIGGSLTNQIAESFDGENIPSGVRVVTVDIRDGAVLVSPLDTHSTTRSDVNEL</sequence>
<evidence type="ECO:0000256" key="1">
    <source>
        <dbReference type="SAM" id="Phobius"/>
    </source>
</evidence>
<feature type="transmembrane region" description="Helical" evidence="1">
    <location>
        <begin position="47"/>
        <end position="64"/>
    </location>
</feature>
<organism evidence="3 4">
    <name type="scientific">Paenibacillus filicis</name>
    <dbReference type="NCBI Taxonomy" id="669464"/>
    <lineage>
        <taxon>Bacteria</taxon>
        <taxon>Bacillati</taxon>
        <taxon>Bacillota</taxon>
        <taxon>Bacilli</taxon>
        <taxon>Bacillales</taxon>
        <taxon>Paenibacillaceae</taxon>
        <taxon>Paenibacillus</taxon>
    </lineage>
</organism>
<dbReference type="Gene3D" id="2.40.50.140">
    <property type="entry name" value="Nucleic acid-binding proteins"/>
    <property type="match status" value="1"/>
</dbReference>
<dbReference type="RefSeq" id="WP_341415523.1">
    <property type="nucleotide sequence ID" value="NZ_JBBPCC010000006.1"/>
</dbReference>
<dbReference type="InterPro" id="IPR012340">
    <property type="entry name" value="NA-bd_OB-fold"/>
</dbReference>
<keyword evidence="1" id="KW-0812">Transmembrane</keyword>
<keyword evidence="3" id="KW-0378">Hydrolase</keyword>
<accession>A0ABU9DJS8</accession>
<feature type="transmembrane region" description="Helical" evidence="1">
    <location>
        <begin position="6"/>
        <end position="26"/>
    </location>
</feature>
<keyword evidence="1" id="KW-0472">Membrane</keyword>
<feature type="domain" description="Membrane protein NfeD2 N-terminal transmembrane" evidence="2">
    <location>
        <begin position="3"/>
        <end position="103"/>
    </location>
</feature>
<keyword evidence="1" id="KW-1133">Transmembrane helix</keyword>
<comment type="caution">
    <text evidence="3">The sequence shown here is derived from an EMBL/GenBank/DDBJ whole genome shotgun (WGS) entry which is preliminary data.</text>
</comment>
<proteinExistence type="predicted"/>
<name>A0ABU9DJS8_9BACL</name>
<dbReference type="InterPro" id="IPR058653">
    <property type="entry name" value="NfeD2_TM"/>
</dbReference>
<dbReference type="GO" id="GO:0008233">
    <property type="term" value="F:peptidase activity"/>
    <property type="evidence" value="ECO:0007669"/>
    <property type="project" value="UniProtKB-KW"/>
</dbReference>
<dbReference type="Proteomes" id="UP001469365">
    <property type="component" value="Unassembled WGS sequence"/>
</dbReference>
<dbReference type="GO" id="GO:0006508">
    <property type="term" value="P:proteolysis"/>
    <property type="evidence" value="ECO:0007669"/>
    <property type="project" value="UniProtKB-KW"/>
</dbReference>
<gene>
    <name evidence="3" type="ORF">WMW72_11050</name>
</gene>
<evidence type="ECO:0000259" key="2">
    <source>
        <dbReference type="Pfam" id="PF25842"/>
    </source>
</evidence>